<organism evidence="7 8">
    <name type="scientific">Phascolarctobacterium succinatutens</name>
    <dbReference type="NCBI Taxonomy" id="626940"/>
    <lineage>
        <taxon>Bacteria</taxon>
        <taxon>Bacillati</taxon>
        <taxon>Bacillota</taxon>
        <taxon>Negativicutes</taxon>
        <taxon>Acidaminococcales</taxon>
        <taxon>Acidaminococcaceae</taxon>
        <taxon>Phascolarctobacterium</taxon>
    </lineage>
</organism>
<dbReference type="AlphaFoldDB" id="A0A1Q6R4Z0"/>
<comment type="cofactor">
    <cofactor evidence="1 5">
        <name>pyridoxal 5'-phosphate</name>
        <dbReference type="ChEBI" id="CHEBI:597326"/>
    </cofactor>
</comment>
<evidence type="ECO:0000259" key="6">
    <source>
        <dbReference type="Pfam" id="PF00155"/>
    </source>
</evidence>
<dbReference type="STRING" id="626940.BHW43_06355"/>
<evidence type="ECO:0000256" key="4">
    <source>
        <dbReference type="ARBA" id="ARBA00022898"/>
    </source>
</evidence>
<accession>A0A1Q6R4Z0</accession>
<dbReference type="InterPro" id="IPR015424">
    <property type="entry name" value="PyrdxlP-dep_Trfase"/>
</dbReference>
<comment type="similarity">
    <text evidence="5">Belongs to the class-II pyridoxal-phosphate-dependent aminotransferase family.</text>
</comment>
<dbReference type="GO" id="GO:0030170">
    <property type="term" value="F:pyridoxal phosphate binding"/>
    <property type="evidence" value="ECO:0007669"/>
    <property type="project" value="InterPro"/>
</dbReference>
<dbReference type="GO" id="GO:0008483">
    <property type="term" value="F:transaminase activity"/>
    <property type="evidence" value="ECO:0007669"/>
    <property type="project" value="UniProtKB-KW"/>
</dbReference>
<dbReference type="RefSeq" id="WP_303679934.1">
    <property type="nucleotide sequence ID" value="NZ_MNTG01000030.1"/>
</dbReference>
<dbReference type="EMBL" id="MNTG01000030">
    <property type="protein sequence ID" value="OLA37445.1"/>
    <property type="molecule type" value="Genomic_DNA"/>
</dbReference>
<keyword evidence="4 5" id="KW-0663">Pyridoxal phosphate</keyword>
<dbReference type="Pfam" id="PF00155">
    <property type="entry name" value="Aminotran_1_2"/>
    <property type="match status" value="1"/>
</dbReference>
<dbReference type="InterPro" id="IPR015422">
    <property type="entry name" value="PyrdxlP-dep_Trfase_small"/>
</dbReference>
<evidence type="ECO:0000256" key="2">
    <source>
        <dbReference type="ARBA" id="ARBA00022576"/>
    </source>
</evidence>
<evidence type="ECO:0000256" key="3">
    <source>
        <dbReference type="ARBA" id="ARBA00022679"/>
    </source>
</evidence>
<feature type="domain" description="Aminotransferase class I/classII large" evidence="6">
    <location>
        <begin position="28"/>
        <end position="387"/>
    </location>
</feature>
<dbReference type="InterPro" id="IPR004839">
    <property type="entry name" value="Aminotransferase_I/II_large"/>
</dbReference>
<evidence type="ECO:0000313" key="8">
    <source>
        <dbReference type="Proteomes" id="UP000186777"/>
    </source>
</evidence>
<keyword evidence="2" id="KW-0032">Aminotransferase</keyword>
<evidence type="ECO:0000313" key="7">
    <source>
        <dbReference type="EMBL" id="OLA37445.1"/>
    </source>
</evidence>
<comment type="caution">
    <text evidence="7">The sequence shown here is derived from an EMBL/GenBank/DDBJ whole genome shotgun (WGS) entry which is preliminary data.</text>
</comment>
<reference evidence="7 8" key="1">
    <citation type="journal article" date="2016" name="Nat. Biotechnol.">
        <title>Measurement of bacterial replication rates in microbial communities.</title>
        <authorList>
            <person name="Brown C.T."/>
            <person name="Olm M.R."/>
            <person name="Thomas B.C."/>
            <person name="Banfield J.F."/>
        </authorList>
    </citation>
    <scope>NUCLEOTIDE SEQUENCE [LARGE SCALE GENOMIC DNA]</scope>
    <source>
        <strain evidence="7">46_33</strain>
    </source>
</reference>
<dbReference type="Gene3D" id="3.40.640.10">
    <property type="entry name" value="Type I PLP-dependent aspartate aminotransferase-like (Major domain)"/>
    <property type="match status" value="1"/>
</dbReference>
<dbReference type="PANTHER" id="PTHR42885">
    <property type="entry name" value="HISTIDINOL-PHOSPHATE AMINOTRANSFERASE-RELATED"/>
    <property type="match status" value="1"/>
</dbReference>
<proteinExistence type="inferred from homology"/>
<evidence type="ECO:0000256" key="1">
    <source>
        <dbReference type="ARBA" id="ARBA00001933"/>
    </source>
</evidence>
<name>A0A1Q6R4Z0_9FIRM</name>
<dbReference type="InterPro" id="IPR001917">
    <property type="entry name" value="Aminotrans_II_pyridoxalP_BS"/>
</dbReference>
<dbReference type="SUPFAM" id="SSF53383">
    <property type="entry name" value="PLP-dependent transferases"/>
    <property type="match status" value="1"/>
</dbReference>
<evidence type="ECO:0000256" key="5">
    <source>
        <dbReference type="RuleBase" id="RU003693"/>
    </source>
</evidence>
<dbReference type="CDD" id="cd00609">
    <property type="entry name" value="AAT_like"/>
    <property type="match status" value="1"/>
</dbReference>
<dbReference type="InterPro" id="IPR015421">
    <property type="entry name" value="PyrdxlP-dep_Trfase_major"/>
</dbReference>
<sequence>MSSFTVRQSIEAMEEYAVESVAADIIVNANESNYPLPQEIAEKITQRTARFPFNRYPPIKSENLCEVIAKELDVDIDCVKIGNGSSELLEKACYVFGGPGKKIAVPWPSFSMYGEYAALSDSEEVRYPLTAEGFVDADSVVSFCKEEQPSLLIVCNPNNPTGNYNSLAAMEKILANVDCPVIMDEAYMEFADGKELAPNDLRPMHKLWLVAGSTLSLVGRYSNLMVFRTFSKAYGLAGLRCGYAVGALGLVRQLGKALLPYHVNAFTLMAAKTVYENKELYKERIKTIREERDKFADCLKALGFKVWPTATNFVTFRAEGELMQQLAKAYAAKFSKKLSEQAAGGKLIFKYLLANSILVRDFSTHPVLQGCLRITIGLPEENKQIIAKITELCAEVKA</sequence>
<keyword evidence="3" id="KW-0808">Transferase</keyword>
<gene>
    <name evidence="7" type="ORF">BHW43_06355</name>
</gene>
<protein>
    <recommendedName>
        <fullName evidence="6">Aminotransferase class I/classII large domain-containing protein</fullName>
    </recommendedName>
</protein>
<dbReference type="Gene3D" id="3.90.1150.10">
    <property type="entry name" value="Aspartate Aminotransferase, domain 1"/>
    <property type="match status" value="1"/>
</dbReference>
<dbReference type="Proteomes" id="UP000186777">
    <property type="component" value="Unassembled WGS sequence"/>
</dbReference>
<dbReference type="PANTHER" id="PTHR42885:SF2">
    <property type="entry name" value="HISTIDINOL-PHOSPHATE AMINOTRANSFERASE"/>
    <property type="match status" value="1"/>
</dbReference>
<dbReference type="PROSITE" id="PS00599">
    <property type="entry name" value="AA_TRANSFER_CLASS_2"/>
    <property type="match status" value="1"/>
</dbReference>